<dbReference type="GO" id="GO:0006325">
    <property type="term" value="P:chromatin organization"/>
    <property type="evidence" value="ECO:0007669"/>
    <property type="project" value="UniProtKB-KW"/>
</dbReference>
<dbReference type="Gene3D" id="1.10.246.140">
    <property type="match status" value="1"/>
</dbReference>
<dbReference type="InterPro" id="IPR018783">
    <property type="entry name" value="TF_ENY2"/>
</dbReference>
<name>A0A9P6EGK1_9AGAR</name>
<dbReference type="GO" id="GO:0071819">
    <property type="term" value="C:DUBm complex"/>
    <property type="evidence" value="ECO:0007669"/>
    <property type="project" value="UniProtKB-UniRule"/>
</dbReference>
<dbReference type="InterPro" id="IPR038212">
    <property type="entry name" value="TF_EnY2_sf"/>
</dbReference>
<keyword evidence="1" id="KW-0804">Transcription</keyword>
<evidence type="ECO:0000313" key="3">
    <source>
        <dbReference type="Proteomes" id="UP000807306"/>
    </source>
</evidence>
<comment type="subunit">
    <text evidence="1">Component of the nuclear pore complex (NPC)-associated TREX-2 complex (transcription and export complex 2), composed of at least SUS1, SAC3, THP1, SEM1, and CDC31. TREX-2 contains 2 SUS1 chains. The TREX-2 complex interacts with the nucleoporin NUP1. Component of the 1.8 MDa SAGA transcription coactivator-HAT complex. SAGA is built of 5 distinct domains with specialized functions. Within the SAGA complex, SUS1, SGF11, SGF73 and UBP8 form an additional subcomplex of SAGA called the DUB module (deubiquitination module). Interacts directly with THP1, SAC3, SGF11, and with the RNA polymerase II.</text>
</comment>
<keyword evidence="1" id="KW-0156">Chromatin regulator</keyword>
<dbReference type="GO" id="GO:0006368">
    <property type="term" value="P:transcription elongation by RNA polymerase II"/>
    <property type="evidence" value="ECO:0007669"/>
    <property type="project" value="UniProtKB-UniRule"/>
</dbReference>
<dbReference type="GO" id="GO:0003713">
    <property type="term" value="F:transcription coactivator activity"/>
    <property type="evidence" value="ECO:0007669"/>
    <property type="project" value="UniProtKB-UniRule"/>
</dbReference>
<keyword evidence="1" id="KW-0805">Transcription regulation</keyword>
<evidence type="ECO:0000256" key="1">
    <source>
        <dbReference type="HAMAP-Rule" id="MF_03046"/>
    </source>
</evidence>
<dbReference type="GO" id="GO:0006406">
    <property type="term" value="P:mRNA export from nucleus"/>
    <property type="evidence" value="ECO:0007669"/>
    <property type="project" value="UniProtKB-UniRule"/>
</dbReference>
<keyword evidence="1" id="KW-0813">Transport</keyword>
<protein>
    <recommendedName>
        <fullName evidence="1">Transcription and mRNA export factor SUS1</fullName>
    </recommendedName>
</protein>
<keyword evidence="3" id="KW-1185">Reference proteome</keyword>
<gene>
    <name evidence="1" type="primary">SUS1</name>
    <name evidence="2" type="ORF">CPB83DRAFT_854147</name>
</gene>
<accession>A0A9P6EGK1</accession>
<proteinExistence type="inferred from homology"/>
<comment type="function">
    <text evidence="1">Involved in mRNA export coupled transcription activation by association with both the TREX-2 and the SAGA complexes. At the promoters, SAGA is required for recruitment of the basal transcription machinery. It influences RNA polymerase II transcriptional activity through different activities such as TBP interaction and promoter selectivity, interaction with transcription activators, and chromatin modification through histone acetylation and deubiquitination. Within the SAGA complex, participates to a subcomplex required for deubiquitination of H2B and for the maintenance of steady-state H3 methylation levels. The TREX-2 complex functions in docking export-competent ribonucleoprotein particles (mRNPs) to the nuclear entrance of the nuclear pore complex (nuclear basket). TREX-2 participates in mRNA export and accurate chromatin positioning in the nucleus by tethering genes to the nuclear periphery. May also be involved in cytoplasmic mRNA decay by interaction with components of P-bodies.</text>
</comment>
<sequence>MPAQDINALYAEIRKRMIETGEWNQIRAVLAAKLSETGWTDDLKHKSKESARHMDPLSFQALLDEASPRAYTSLPLAVKREITSLIRQILERQFE</sequence>
<reference evidence="2" key="1">
    <citation type="submission" date="2020-11" db="EMBL/GenBank/DDBJ databases">
        <authorList>
            <consortium name="DOE Joint Genome Institute"/>
            <person name="Ahrendt S."/>
            <person name="Riley R."/>
            <person name="Andreopoulos W."/>
            <person name="Labutti K."/>
            <person name="Pangilinan J."/>
            <person name="Ruiz-Duenas F.J."/>
            <person name="Barrasa J.M."/>
            <person name="Sanchez-Garcia M."/>
            <person name="Camarero S."/>
            <person name="Miyauchi S."/>
            <person name="Serrano A."/>
            <person name="Linde D."/>
            <person name="Babiker R."/>
            <person name="Drula E."/>
            <person name="Ayuso-Fernandez I."/>
            <person name="Pacheco R."/>
            <person name="Padilla G."/>
            <person name="Ferreira P."/>
            <person name="Barriuso J."/>
            <person name="Kellner H."/>
            <person name="Castanera R."/>
            <person name="Alfaro M."/>
            <person name="Ramirez L."/>
            <person name="Pisabarro A.G."/>
            <person name="Kuo A."/>
            <person name="Tritt A."/>
            <person name="Lipzen A."/>
            <person name="He G."/>
            <person name="Yan M."/>
            <person name="Ng V."/>
            <person name="Cullen D."/>
            <person name="Martin F."/>
            <person name="Rosso M.-N."/>
            <person name="Henrissat B."/>
            <person name="Hibbett D."/>
            <person name="Martinez A.T."/>
            <person name="Grigoriev I.V."/>
        </authorList>
    </citation>
    <scope>NUCLEOTIDE SEQUENCE</scope>
    <source>
        <strain evidence="2">CBS 506.95</strain>
    </source>
</reference>
<dbReference type="GO" id="GO:0005643">
    <property type="term" value="C:nuclear pore"/>
    <property type="evidence" value="ECO:0007669"/>
    <property type="project" value="UniProtKB-UniRule"/>
</dbReference>
<dbReference type="PANTHER" id="PTHR12514">
    <property type="entry name" value="ENHANCER OF YELLOW 2 TRANSCRIPTION FACTOR"/>
    <property type="match status" value="1"/>
</dbReference>
<keyword evidence="1" id="KW-0811">Translocation</keyword>
<dbReference type="AlphaFoldDB" id="A0A9P6EGK1"/>
<comment type="similarity">
    <text evidence="1">Belongs to the ENY2 family.</text>
</comment>
<dbReference type="GO" id="GO:0000932">
    <property type="term" value="C:P-body"/>
    <property type="evidence" value="ECO:0007669"/>
    <property type="project" value="UniProtKB-SubCell"/>
</dbReference>
<comment type="caution">
    <text evidence="2">The sequence shown here is derived from an EMBL/GenBank/DDBJ whole genome shotgun (WGS) entry which is preliminary data.</text>
</comment>
<comment type="subcellular location">
    <subcellularLocation>
        <location evidence="1">Nucleus</location>
        <location evidence="1">Nucleoplasm</location>
    </subcellularLocation>
    <subcellularLocation>
        <location evidence="1">Cytoplasm</location>
        <location evidence="1">P-body</location>
    </subcellularLocation>
</comment>
<dbReference type="GO" id="GO:0000124">
    <property type="term" value="C:SAGA complex"/>
    <property type="evidence" value="ECO:0007669"/>
    <property type="project" value="UniProtKB-UniRule"/>
</dbReference>
<dbReference type="Pfam" id="PF10163">
    <property type="entry name" value="EnY2"/>
    <property type="match status" value="1"/>
</dbReference>
<organism evidence="2 3">
    <name type="scientific">Crepidotus variabilis</name>
    <dbReference type="NCBI Taxonomy" id="179855"/>
    <lineage>
        <taxon>Eukaryota</taxon>
        <taxon>Fungi</taxon>
        <taxon>Dikarya</taxon>
        <taxon>Basidiomycota</taxon>
        <taxon>Agaricomycotina</taxon>
        <taxon>Agaricomycetes</taxon>
        <taxon>Agaricomycetidae</taxon>
        <taxon>Agaricales</taxon>
        <taxon>Agaricineae</taxon>
        <taxon>Crepidotaceae</taxon>
        <taxon>Crepidotus</taxon>
    </lineage>
</organism>
<keyword evidence="1" id="KW-0653">Protein transport</keyword>
<dbReference type="GO" id="GO:0005654">
    <property type="term" value="C:nucleoplasm"/>
    <property type="evidence" value="ECO:0007669"/>
    <property type="project" value="UniProtKB-SubCell"/>
</dbReference>
<dbReference type="GO" id="GO:0015031">
    <property type="term" value="P:protein transport"/>
    <property type="evidence" value="ECO:0007669"/>
    <property type="project" value="UniProtKB-KW"/>
</dbReference>
<keyword evidence="1" id="KW-0539">Nucleus</keyword>
<evidence type="ECO:0000313" key="2">
    <source>
        <dbReference type="EMBL" id="KAF9528711.1"/>
    </source>
</evidence>
<keyword evidence="1" id="KW-0010">Activator</keyword>
<keyword evidence="1" id="KW-0963">Cytoplasm</keyword>
<dbReference type="OrthoDB" id="6221744at2759"/>
<dbReference type="HAMAP" id="MF_03046">
    <property type="entry name" value="ENY2_Sus1"/>
    <property type="match status" value="1"/>
</dbReference>
<keyword evidence="1" id="KW-0509">mRNA transport</keyword>
<dbReference type="EMBL" id="MU157851">
    <property type="protein sequence ID" value="KAF9528711.1"/>
    <property type="molecule type" value="Genomic_DNA"/>
</dbReference>
<dbReference type="Proteomes" id="UP000807306">
    <property type="component" value="Unassembled WGS sequence"/>
</dbReference>
<dbReference type="GO" id="GO:0070390">
    <property type="term" value="C:transcription export complex 2"/>
    <property type="evidence" value="ECO:0007669"/>
    <property type="project" value="UniProtKB-UniRule"/>
</dbReference>